<dbReference type="Proteomes" id="UP000661691">
    <property type="component" value="Unassembled WGS sequence"/>
</dbReference>
<reference evidence="3" key="1">
    <citation type="submission" date="2020-09" db="EMBL/GenBank/DDBJ databases">
        <title>A novel bacterium of genus Hazenella, isolated from South China Sea.</title>
        <authorList>
            <person name="Huang H."/>
            <person name="Mo K."/>
            <person name="Hu Y."/>
        </authorList>
    </citation>
    <scope>NUCLEOTIDE SEQUENCE</scope>
    <source>
        <strain evidence="3">IB182357</strain>
    </source>
</reference>
<organism evidence="3 4">
    <name type="scientific">Polycladospora coralii</name>
    <dbReference type="NCBI Taxonomy" id="2771432"/>
    <lineage>
        <taxon>Bacteria</taxon>
        <taxon>Bacillati</taxon>
        <taxon>Bacillota</taxon>
        <taxon>Bacilli</taxon>
        <taxon>Bacillales</taxon>
        <taxon>Thermoactinomycetaceae</taxon>
        <taxon>Polycladospora</taxon>
    </lineage>
</organism>
<accession>A0A926NCT1</accession>
<comment type="similarity">
    <text evidence="1">Belongs to the short-chain dehydrogenases/reductases (SDR) family.</text>
</comment>
<dbReference type="InterPro" id="IPR036291">
    <property type="entry name" value="NAD(P)-bd_dom_sf"/>
</dbReference>
<dbReference type="PANTHER" id="PTHR24321:SF8">
    <property type="entry name" value="ESTRADIOL 17-BETA-DEHYDROGENASE 8-RELATED"/>
    <property type="match status" value="1"/>
</dbReference>
<keyword evidence="4" id="KW-1185">Reference proteome</keyword>
<dbReference type="AlphaFoldDB" id="A0A926NCT1"/>
<proteinExistence type="inferred from homology"/>
<dbReference type="Gene3D" id="3.40.50.720">
    <property type="entry name" value="NAD(P)-binding Rossmann-like Domain"/>
    <property type="match status" value="1"/>
</dbReference>
<dbReference type="EMBL" id="JACXAH010000015">
    <property type="protein sequence ID" value="MBD1373010.1"/>
    <property type="molecule type" value="Genomic_DNA"/>
</dbReference>
<evidence type="ECO:0000256" key="1">
    <source>
        <dbReference type="ARBA" id="ARBA00006484"/>
    </source>
</evidence>
<comment type="caution">
    <text evidence="3">The sequence shown here is derived from an EMBL/GenBank/DDBJ whole genome shotgun (WGS) entry which is preliminary data.</text>
</comment>
<evidence type="ECO:0000256" key="2">
    <source>
        <dbReference type="ARBA" id="ARBA00023002"/>
    </source>
</evidence>
<dbReference type="InterPro" id="IPR002347">
    <property type="entry name" value="SDR_fam"/>
</dbReference>
<evidence type="ECO:0000313" key="4">
    <source>
        <dbReference type="Proteomes" id="UP000661691"/>
    </source>
</evidence>
<dbReference type="SUPFAM" id="SSF51735">
    <property type="entry name" value="NAD(P)-binding Rossmann-fold domains"/>
    <property type="match status" value="1"/>
</dbReference>
<name>A0A926NCT1_9BACL</name>
<dbReference type="CDD" id="cd05233">
    <property type="entry name" value="SDR_c"/>
    <property type="match status" value="1"/>
</dbReference>
<sequence>MEDPSSISHLTPNGSIYSASKHALEGLTKTAAHENARFGIRINNVTPGLVQIPMWG</sequence>
<evidence type="ECO:0000313" key="3">
    <source>
        <dbReference type="EMBL" id="MBD1373010.1"/>
    </source>
</evidence>
<dbReference type="PANTHER" id="PTHR24321">
    <property type="entry name" value="DEHYDROGENASES, SHORT CHAIN"/>
    <property type="match status" value="1"/>
</dbReference>
<dbReference type="Pfam" id="PF00106">
    <property type="entry name" value="adh_short"/>
    <property type="match status" value="1"/>
</dbReference>
<dbReference type="GO" id="GO:0016491">
    <property type="term" value="F:oxidoreductase activity"/>
    <property type="evidence" value="ECO:0007669"/>
    <property type="project" value="UniProtKB-KW"/>
</dbReference>
<gene>
    <name evidence="3" type="ORF">IC620_11635</name>
</gene>
<keyword evidence="2" id="KW-0560">Oxidoreductase</keyword>
<protein>
    <submittedName>
        <fullName evidence="3">SDR family NAD(P)-dependent oxidoreductase</fullName>
    </submittedName>
</protein>
<dbReference type="RefSeq" id="WP_191142265.1">
    <property type="nucleotide sequence ID" value="NZ_JACXAH010000015.1"/>
</dbReference>
<dbReference type="PRINTS" id="PR00081">
    <property type="entry name" value="GDHRDH"/>
</dbReference>